<dbReference type="InterPro" id="IPR036097">
    <property type="entry name" value="HisK_dim/P_sf"/>
</dbReference>
<evidence type="ECO:0000256" key="3">
    <source>
        <dbReference type="SAM" id="MobiDB-lite"/>
    </source>
</evidence>
<dbReference type="InterPro" id="IPR003594">
    <property type="entry name" value="HATPase_dom"/>
</dbReference>
<feature type="domain" description="Histidine kinase" evidence="4">
    <location>
        <begin position="1010"/>
        <end position="1284"/>
    </location>
</feature>
<name>A0AAN7HN74_9PEZI</name>
<dbReference type="InterPro" id="IPR035965">
    <property type="entry name" value="PAS-like_dom_sf"/>
</dbReference>
<feature type="domain" description="PAC" evidence="6">
    <location>
        <begin position="934"/>
        <end position="992"/>
    </location>
</feature>
<dbReference type="SUPFAM" id="SSF52172">
    <property type="entry name" value="CheY-like"/>
    <property type="match status" value="1"/>
</dbReference>
<dbReference type="Gene3D" id="3.30.565.10">
    <property type="entry name" value="Histidine kinase-like ATPase, C-terminal domain"/>
    <property type="match status" value="1"/>
</dbReference>
<dbReference type="Pfam" id="PF13426">
    <property type="entry name" value="PAS_9"/>
    <property type="match status" value="1"/>
</dbReference>
<reference evidence="7" key="1">
    <citation type="journal article" date="2023" name="Mol. Phylogenet. Evol.">
        <title>Genome-scale phylogeny and comparative genomics of the fungal order Sordariales.</title>
        <authorList>
            <person name="Hensen N."/>
            <person name="Bonometti L."/>
            <person name="Westerberg I."/>
            <person name="Brannstrom I.O."/>
            <person name="Guillou S."/>
            <person name="Cros-Aarteil S."/>
            <person name="Calhoun S."/>
            <person name="Haridas S."/>
            <person name="Kuo A."/>
            <person name="Mondo S."/>
            <person name="Pangilinan J."/>
            <person name="Riley R."/>
            <person name="LaButti K."/>
            <person name="Andreopoulos B."/>
            <person name="Lipzen A."/>
            <person name="Chen C."/>
            <person name="Yan M."/>
            <person name="Daum C."/>
            <person name="Ng V."/>
            <person name="Clum A."/>
            <person name="Steindorff A."/>
            <person name="Ohm R.A."/>
            <person name="Martin F."/>
            <person name="Silar P."/>
            <person name="Natvig D.O."/>
            <person name="Lalanne C."/>
            <person name="Gautier V."/>
            <person name="Ament-Velasquez S.L."/>
            <person name="Kruys A."/>
            <person name="Hutchinson M.I."/>
            <person name="Powell A.J."/>
            <person name="Barry K."/>
            <person name="Miller A.N."/>
            <person name="Grigoriev I.V."/>
            <person name="Debuchy R."/>
            <person name="Gladieux P."/>
            <person name="Hiltunen Thoren M."/>
            <person name="Johannesson H."/>
        </authorList>
    </citation>
    <scope>NUCLEOTIDE SEQUENCE</scope>
    <source>
        <strain evidence="7">CBS 359.72</strain>
    </source>
</reference>
<sequence>MALEDQAEPSISPPPPPHRLRSVPPYPPPPNDWSASFAHTSPAHWPGNSSSSSSSSSSNSNSISIANINGFTGGRKQSDSAEEPHDLWTWTSKHNRHATDTGSLAIGNCAFGSLQPAARACPEREAPGPIALPGPPLAESLGKRYSATDRTALRVLGSPSKKQRLVAPGHLPLPSLDDITPAQSAVTSPLFFSTSRKRMLNRPISLPTPGPVPPMMGGNDFNDGVTTLRLPKGQVSVTSPSRSSGTSRSWSSTELSSLSRSPDNWPQPSVVQLLQGIGVIELLEEDERPTFIIDLSDPANSQPGPLHLLYANVALRTAPGLLELLQHPPEQSGQCPKFSEFKSWALSSVQERTDPNASLSFATYAGLPWTCSTLRRRFRIIRGYQHTFFDTPTSLNQTQESQPSPASVSISSGPGTGQRLEPLREGSDYFGQAGKTQIRSRSEPPNRAELAADTVVRPLDDLALSSPPLCTTFDWTRIPIDDPNLPAHYRFARSINWAATSLGPVELWPLELRIMSSMIMGSPHPAALYWGRDYVAIYNEAYISVAGQKHPRLMGARYQDVWSEIWDEIKPVFDAAWESGYATMKNDDTLFISRNGFTEETFFNWGIIPLVGGDGTVVAIYNPAFENTRRRIVERRMLTLREIGLRTAQARDVKGFWTQVQKGLEFNELDAPFALLYSVGEDGGSEVSSLHSGSLTHPPQVVLEGSIGVPDGHPCAVPTIDLQYSDEGFAPYMRESMMTSATQVVLNEEDGTLPAELIQGVSWAGYGDPCRTIVVFPVHPTTGGDGVVGFIVLGVNPRRPFDADYQLFINLLSRQLATSLASVVLFEEEIRRGQKAARLAALDRQELSLQLHLRTQEAVESEYRFTRMAEFGPVGLFIADGHGQINYCNEMWYRISGLPRNASTFAAWMQSIRDEDRHETERIWRRVVEEKTAVTHEFRFKGSRELIDGHLVDVWALMSAYPERDEGGGLKSIFGCITDISQQKWAESVQKRRRDEAVELKRQQENFIDITSHEMRNPLSAILQCADEISSGLSRYRDAEASSAHAPRDIDALVQSCVEAASIISLCANHQKRIVDDILTLSKLDSNLLLVTPVDVQPIRVVRDVLKMFETELSSHKIDGHMTIEQSYQDLAVDWVKLDPSRLRQVLINLMTNAIKFTQGRPTRSIVISLGASKDVLDGDSFSYIPARKPSQEDITDEADWANGEKVNLHFAVTDTGPGLDENEKRILFQRFSQASPRTHVQYGGSGLGLFICRTLTELQGGQIAVQSKKGQGSTFAFYIKGRKTDQPPDSSPSRTPSPDENLPLPPPLQSVPEQEMPTPAKPATPATEAAQQPLPPSPIQQPPKPQPPKLQSEANRLDVLVVEDNLVNQKVLKRQLELAGSNTYVANHGGEALAELKRSRFWNEAAAALSEGNIMGLSSPPPESETDTSNDSNSRNISVILMDLEMPVMDGISCTREIRRLEREGAITQHIPIIAVTAYARPEQVENAKAAGVDGVISKPFRISELIPKIEELVLKYGMGPRPC</sequence>
<dbReference type="SUPFAM" id="SSF55874">
    <property type="entry name" value="ATPase domain of HSP90 chaperone/DNA topoisomerase II/histidine kinase"/>
    <property type="match status" value="1"/>
</dbReference>
<feature type="compositionally biased region" description="Pro residues" evidence="3">
    <location>
        <begin position="1334"/>
        <end position="1349"/>
    </location>
</feature>
<dbReference type="PROSITE" id="PS50110">
    <property type="entry name" value="RESPONSE_REGULATORY"/>
    <property type="match status" value="1"/>
</dbReference>
<dbReference type="InterPro" id="IPR050956">
    <property type="entry name" value="2C_system_His_kinase"/>
</dbReference>
<feature type="compositionally biased region" description="Low complexity" evidence="3">
    <location>
        <begin position="236"/>
        <end position="261"/>
    </location>
</feature>
<dbReference type="Gene3D" id="3.30.450.20">
    <property type="entry name" value="PAS domain"/>
    <property type="match status" value="2"/>
</dbReference>
<dbReference type="InterPro" id="IPR000014">
    <property type="entry name" value="PAS"/>
</dbReference>
<evidence type="ECO:0000256" key="1">
    <source>
        <dbReference type="ARBA" id="ARBA00022553"/>
    </source>
</evidence>
<dbReference type="CDD" id="cd17546">
    <property type="entry name" value="REC_hyHK_CKI1_RcsC-like"/>
    <property type="match status" value="1"/>
</dbReference>
<feature type="region of interest" description="Disordered" evidence="3">
    <location>
        <begin position="1282"/>
        <end position="1352"/>
    </location>
</feature>
<dbReference type="PANTHER" id="PTHR43719:SF30">
    <property type="entry name" value="TWO-COMPONENT SYSTEM RESPONSE REGULATOR"/>
    <property type="match status" value="1"/>
</dbReference>
<protein>
    <submittedName>
        <fullName evidence="7">Uncharacterized protein</fullName>
    </submittedName>
</protein>
<dbReference type="PROSITE" id="PS50113">
    <property type="entry name" value="PAC"/>
    <property type="match status" value="1"/>
</dbReference>
<reference evidence="7" key="2">
    <citation type="submission" date="2023-05" db="EMBL/GenBank/DDBJ databases">
        <authorList>
            <consortium name="Lawrence Berkeley National Laboratory"/>
            <person name="Steindorff A."/>
            <person name="Hensen N."/>
            <person name="Bonometti L."/>
            <person name="Westerberg I."/>
            <person name="Brannstrom I.O."/>
            <person name="Guillou S."/>
            <person name="Cros-Aarteil S."/>
            <person name="Calhoun S."/>
            <person name="Haridas S."/>
            <person name="Kuo A."/>
            <person name="Mondo S."/>
            <person name="Pangilinan J."/>
            <person name="Riley R."/>
            <person name="Labutti K."/>
            <person name="Andreopoulos B."/>
            <person name="Lipzen A."/>
            <person name="Chen C."/>
            <person name="Yanf M."/>
            <person name="Daum C."/>
            <person name="Ng V."/>
            <person name="Clum A."/>
            <person name="Ohm R."/>
            <person name="Martin F."/>
            <person name="Silar P."/>
            <person name="Natvig D."/>
            <person name="Lalanne C."/>
            <person name="Gautier V."/>
            <person name="Ament-Velasquez S.L."/>
            <person name="Kruys A."/>
            <person name="Hutchinson M.I."/>
            <person name="Powell A.J."/>
            <person name="Barry K."/>
            <person name="Miller A.N."/>
            <person name="Grigoriev I.V."/>
            <person name="Debuchy R."/>
            <person name="Gladieux P."/>
            <person name="Thoren M.H."/>
            <person name="Johannesson H."/>
        </authorList>
    </citation>
    <scope>NUCLEOTIDE SEQUENCE</scope>
    <source>
        <strain evidence="7">CBS 359.72</strain>
    </source>
</reference>
<dbReference type="PANTHER" id="PTHR43719">
    <property type="entry name" value="TWO-COMPONENT HISTIDINE KINASE"/>
    <property type="match status" value="1"/>
</dbReference>
<evidence type="ECO:0000259" key="4">
    <source>
        <dbReference type="PROSITE" id="PS50109"/>
    </source>
</evidence>
<dbReference type="InterPro" id="IPR011006">
    <property type="entry name" value="CheY-like_superfamily"/>
</dbReference>
<accession>A0AAN7HN74</accession>
<dbReference type="EMBL" id="MU857658">
    <property type="protein sequence ID" value="KAK4247190.1"/>
    <property type="molecule type" value="Genomic_DNA"/>
</dbReference>
<dbReference type="InterPro" id="IPR005467">
    <property type="entry name" value="His_kinase_dom"/>
</dbReference>
<dbReference type="GO" id="GO:0000155">
    <property type="term" value="F:phosphorelay sensor kinase activity"/>
    <property type="evidence" value="ECO:0007669"/>
    <property type="project" value="InterPro"/>
</dbReference>
<dbReference type="CDD" id="cd00130">
    <property type="entry name" value="PAS"/>
    <property type="match status" value="1"/>
</dbReference>
<dbReference type="InterPro" id="IPR036890">
    <property type="entry name" value="HATPase_C_sf"/>
</dbReference>
<gene>
    <name evidence="7" type="ORF">C7999DRAFT_32362</name>
</gene>
<dbReference type="InterPro" id="IPR004358">
    <property type="entry name" value="Sig_transdc_His_kin-like_C"/>
</dbReference>
<dbReference type="Gene3D" id="1.10.287.130">
    <property type="match status" value="1"/>
</dbReference>
<evidence type="ECO:0000313" key="7">
    <source>
        <dbReference type="EMBL" id="KAK4247190.1"/>
    </source>
</evidence>
<feature type="compositionally biased region" description="Polar residues" evidence="3">
    <location>
        <begin position="391"/>
        <end position="400"/>
    </location>
</feature>
<keyword evidence="8" id="KW-1185">Reference proteome</keyword>
<dbReference type="Proteomes" id="UP001303647">
    <property type="component" value="Unassembled WGS sequence"/>
</dbReference>
<feature type="region of interest" description="Disordered" evidence="3">
    <location>
        <begin position="391"/>
        <end position="423"/>
    </location>
</feature>
<evidence type="ECO:0000259" key="5">
    <source>
        <dbReference type="PROSITE" id="PS50110"/>
    </source>
</evidence>
<dbReference type="SMART" id="SM00448">
    <property type="entry name" value="REC"/>
    <property type="match status" value="1"/>
</dbReference>
<dbReference type="CDD" id="cd00082">
    <property type="entry name" value="HisKA"/>
    <property type="match status" value="1"/>
</dbReference>
<feature type="domain" description="Response regulatory" evidence="5">
    <location>
        <begin position="1359"/>
        <end position="1515"/>
    </location>
</feature>
<feature type="region of interest" description="Disordered" evidence="3">
    <location>
        <begin position="207"/>
        <end position="265"/>
    </location>
</feature>
<dbReference type="Gene3D" id="3.40.50.2300">
    <property type="match status" value="1"/>
</dbReference>
<keyword evidence="1 2" id="KW-0597">Phosphoprotein</keyword>
<dbReference type="InterPro" id="IPR001789">
    <property type="entry name" value="Sig_transdc_resp-reg_receiver"/>
</dbReference>
<evidence type="ECO:0000259" key="6">
    <source>
        <dbReference type="PROSITE" id="PS50113"/>
    </source>
</evidence>
<dbReference type="NCBIfam" id="TIGR00229">
    <property type="entry name" value="sensory_box"/>
    <property type="match status" value="1"/>
</dbReference>
<dbReference type="SUPFAM" id="SSF47384">
    <property type="entry name" value="Homodimeric domain of signal transducing histidine kinase"/>
    <property type="match status" value="1"/>
</dbReference>
<comment type="caution">
    <text evidence="7">The sequence shown here is derived from an EMBL/GenBank/DDBJ whole genome shotgun (WGS) entry which is preliminary data.</text>
</comment>
<dbReference type="Pfam" id="PF02518">
    <property type="entry name" value="HATPase_c"/>
    <property type="match status" value="1"/>
</dbReference>
<feature type="compositionally biased region" description="Low complexity" evidence="3">
    <location>
        <begin position="401"/>
        <end position="413"/>
    </location>
</feature>
<feature type="compositionally biased region" description="Low complexity" evidence="3">
    <location>
        <begin position="1288"/>
        <end position="1300"/>
    </location>
</feature>
<evidence type="ECO:0000313" key="8">
    <source>
        <dbReference type="Proteomes" id="UP001303647"/>
    </source>
</evidence>
<dbReference type="SMART" id="SM00387">
    <property type="entry name" value="HATPase_c"/>
    <property type="match status" value="1"/>
</dbReference>
<feature type="compositionally biased region" description="Low complexity" evidence="3">
    <location>
        <begin position="48"/>
        <end position="61"/>
    </location>
</feature>
<dbReference type="InterPro" id="IPR058846">
    <property type="entry name" value="PAS-like"/>
</dbReference>
<dbReference type="SUPFAM" id="SSF55785">
    <property type="entry name" value="PYP-like sensor domain (PAS domain)"/>
    <property type="match status" value="1"/>
</dbReference>
<dbReference type="InterPro" id="IPR003661">
    <property type="entry name" value="HisK_dim/P_dom"/>
</dbReference>
<feature type="modified residue" description="4-aspartylphosphate" evidence="2">
    <location>
        <position position="1444"/>
    </location>
</feature>
<dbReference type="PRINTS" id="PR00344">
    <property type="entry name" value="BCTRLSENSOR"/>
</dbReference>
<dbReference type="InterPro" id="IPR000700">
    <property type="entry name" value="PAS-assoc_C"/>
</dbReference>
<dbReference type="PROSITE" id="PS50109">
    <property type="entry name" value="HIS_KIN"/>
    <property type="match status" value="1"/>
</dbReference>
<dbReference type="Pfam" id="PF00072">
    <property type="entry name" value="Response_reg"/>
    <property type="match status" value="1"/>
</dbReference>
<proteinExistence type="predicted"/>
<feature type="region of interest" description="Disordered" evidence="3">
    <location>
        <begin position="1"/>
        <end position="61"/>
    </location>
</feature>
<dbReference type="SMART" id="SM00388">
    <property type="entry name" value="HisKA"/>
    <property type="match status" value="1"/>
</dbReference>
<evidence type="ECO:0000256" key="2">
    <source>
        <dbReference type="PROSITE-ProRule" id="PRU00169"/>
    </source>
</evidence>
<feature type="region of interest" description="Disordered" evidence="3">
    <location>
        <begin position="1414"/>
        <end position="1435"/>
    </location>
</feature>
<feature type="compositionally biased region" description="Low complexity" evidence="3">
    <location>
        <begin position="1318"/>
        <end position="1333"/>
    </location>
</feature>
<dbReference type="Pfam" id="PF26131">
    <property type="entry name" value="PAS-like"/>
    <property type="match status" value="1"/>
</dbReference>
<organism evidence="7 8">
    <name type="scientific">Corynascus novoguineensis</name>
    <dbReference type="NCBI Taxonomy" id="1126955"/>
    <lineage>
        <taxon>Eukaryota</taxon>
        <taxon>Fungi</taxon>
        <taxon>Dikarya</taxon>
        <taxon>Ascomycota</taxon>
        <taxon>Pezizomycotina</taxon>
        <taxon>Sordariomycetes</taxon>
        <taxon>Sordariomycetidae</taxon>
        <taxon>Sordariales</taxon>
        <taxon>Chaetomiaceae</taxon>
        <taxon>Corynascus</taxon>
    </lineage>
</organism>